<dbReference type="GO" id="GO:0006457">
    <property type="term" value="P:protein folding"/>
    <property type="evidence" value="ECO:0007669"/>
    <property type="project" value="TreeGrafter"/>
</dbReference>
<protein>
    <recommendedName>
        <fullName evidence="2">peptidylprolyl isomerase</fullName>
        <ecNumber evidence="2">5.2.1.8</ecNumber>
    </recommendedName>
</protein>
<keyword evidence="4" id="KW-0413">Isomerase</keyword>
<evidence type="ECO:0000256" key="1">
    <source>
        <dbReference type="ARBA" id="ARBA00000971"/>
    </source>
</evidence>
<dbReference type="EC" id="5.2.1.8" evidence="2"/>
<name>A0AAX4HFN7_9ASCO</name>
<dbReference type="InterPro" id="IPR002130">
    <property type="entry name" value="Cyclophilin-type_PPIase_dom"/>
</dbReference>
<dbReference type="PROSITE" id="PS50072">
    <property type="entry name" value="CSA_PPIASE_2"/>
    <property type="match status" value="1"/>
</dbReference>
<evidence type="ECO:0000256" key="4">
    <source>
        <dbReference type="ARBA" id="ARBA00023235"/>
    </source>
</evidence>
<proteinExistence type="predicted"/>
<dbReference type="PANTHER" id="PTHR11071">
    <property type="entry name" value="PEPTIDYL-PROLYL CIS-TRANS ISOMERASE"/>
    <property type="match status" value="1"/>
</dbReference>
<dbReference type="SUPFAM" id="SSF48452">
    <property type="entry name" value="TPR-like"/>
    <property type="match status" value="1"/>
</dbReference>
<gene>
    <name evidence="7" type="ORF">PUMCH_004815</name>
</gene>
<dbReference type="PRINTS" id="PR00153">
    <property type="entry name" value="CSAPPISMRASE"/>
</dbReference>
<dbReference type="PANTHER" id="PTHR11071:SF561">
    <property type="entry name" value="PEPTIDYL-PROLYL CIS-TRANS ISOMERASE D-RELATED"/>
    <property type="match status" value="1"/>
</dbReference>
<dbReference type="Gene3D" id="1.25.40.10">
    <property type="entry name" value="Tetratricopeptide repeat domain"/>
    <property type="match status" value="1"/>
</dbReference>
<organism evidence="7 8">
    <name type="scientific">Australozyma saopauloensis</name>
    <dbReference type="NCBI Taxonomy" id="291208"/>
    <lineage>
        <taxon>Eukaryota</taxon>
        <taxon>Fungi</taxon>
        <taxon>Dikarya</taxon>
        <taxon>Ascomycota</taxon>
        <taxon>Saccharomycotina</taxon>
        <taxon>Pichiomycetes</taxon>
        <taxon>Metschnikowiaceae</taxon>
        <taxon>Australozyma</taxon>
    </lineage>
</organism>
<evidence type="ECO:0000313" key="7">
    <source>
        <dbReference type="EMBL" id="WPK27428.1"/>
    </source>
</evidence>
<reference evidence="7 8" key="1">
    <citation type="submission" date="2023-10" db="EMBL/GenBank/DDBJ databases">
        <title>Draft Genome Sequence of Candida saopaulonensis from a very Premature Infant with Sepsis.</title>
        <authorList>
            <person name="Ning Y."/>
            <person name="Dai R."/>
            <person name="Xiao M."/>
            <person name="Xu Y."/>
            <person name="Yan Q."/>
            <person name="Zhang L."/>
        </authorList>
    </citation>
    <scope>NUCLEOTIDE SEQUENCE [LARGE SCALE GENOMIC DNA]</scope>
    <source>
        <strain evidence="7 8">19XY460</strain>
    </source>
</reference>
<comment type="catalytic activity">
    <reaction evidence="1">
        <text>[protein]-peptidylproline (omega=180) = [protein]-peptidylproline (omega=0)</text>
        <dbReference type="Rhea" id="RHEA:16237"/>
        <dbReference type="Rhea" id="RHEA-COMP:10747"/>
        <dbReference type="Rhea" id="RHEA-COMP:10748"/>
        <dbReference type="ChEBI" id="CHEBI:83833"/>
        <dbReference type="ChEBI" id="CHEBI:83834"/>
        <dbReference type="EC" id="5.2.1.8"/>
    </reaction>
</comment>
<dbReference type="GeneID" id="88175875"/>
<dbReference type="EMBL" id="CP138899">
    <property type="protein sequence ID" value="WPK27428.1"/>
    <property type="molecule type" value="Genomic_DNA"/>
</dbReference>
<evidence type="ECO:0000256" key="5">
    <source>
        <dbReference type="PROSITE-ProRule" id="PRU00339"/>
    </source>
</evidence>
<evidence type="ECO:0000313" key="8">
    <source>
        <dbReference type="Proteomes" id="UP001338582"/>
    </source>
</evidence>
<keyword evidence="5" id="KW-0802">TPR repeat</keyword>
<keyword evidence="8" id="KW-1185">Reference proteome</keyword>
<evidence type="ECO:0000256" key="3">
    <source>
        <dbReference type="ARBA" id="ARBA00023110"/>
    </source>
</evidence>
<feature type="repeat" description="TPR" evidence="5">
    <location>
        <begin position="309"/>
        <end position="342"/>
    </location>
</feature>
<dbReference type="Proteomes" id="UP001338582">
    <property type="component" value="Chromosome 6"/>
</dbReference>
<dbReference type="SMART" id="SM00028">
    <property type="entry name" value="TPR"/>
    <property type="match status" value="3"/>
</dbReference>
<dbReference type="PROSITE" id="PS50005">
    <property type="entry name" value="TPR"/>
    <property type="match status" value="1"/>
</dbReference>
<dbReference type="KEGG" id="asau:88175875"/>
<dbReference type="GO" id="GO:0016018">
    <property type="term" value="F:cyclosporin A binding"/>
    <property type="evidence" value="ECO:0007669"/>
    <property type="project" value="TreeGrafter"/>
</dbReference>
<dbReference type="GO" id="GO:0005829">
    <property type="term" value="C:cytosol"/>
    <property type="evidence" value="ECO:0007669"/>
    <property type="project" value="TreeGrafter"/>
</dbReference>
<dbReference type="InterPro" id="IPR011990">
    <property type="entry name" value="TPR-like_helical_dom_sf"/>
</dbReference>
<dbReference type="GO" id="GO:0003755">
    <property type="term" value="F:peptidyl-prolyl cis-trans isomerase activity"/>
    <property type="evidence" value="ECO:0007669"/>
    <property type="project" value="UniProtKB-KW"/>
</dbReference>
<dbReference type="RefSeq" id="XP_062879806.1">
    <property type="nucleotide sequence ID" value="XM_063023736.1"/>
</dbReference>
<evidence type="ECO:0000256" key="2">
    <source>
        <dbReference type="ARBA" id="ARBA00013194"/>
    </source>
</evidence>
<accession>A0AAX4HFN7</accession>
<evidence type="ECO:0000259" key="6">
    <source>
        <dbReference type="PROSITE" id="PS50072"/>
    </source>
</evidence>
<feature type="domain" description="PPIase cyclophilin-type" evidence="6">
    <location>
        <begin position="16"/>
        <end position="176"/>
    </location>
</feature>
<dbReference type="Gene3D" id="2.40.100.10">
    <property type="entry name" value="Cyclophilin-like"/>
    <property type="match status" value="1"/>
</dbReference>
<sequence length="371" mass="41669">MKIEEVYSGDIAQFIFFDIAICERQIGRIVAQLFVKDAPNTCRHIEQSLPKYENTFFHKVLKNFVIHGGDVVNGKVLLYKEGKAGDISSNVSDNVVPDENLTATMDEPFLLCSASSRSSSQFFITTSSASHLQGKHTVFGKVIHGKSVVREIERVATTASGVPSETELPIIRDAGVWHQGDPVPIYNACYNQIGGDIYEEYPDDDETIVKGLLDSAYGAATIIKDSGGALFKTGDHTNALLKYKKALRYVMEYIPDEDQEPEFYGKFVELKKKIYLNLALVTLKLKDYSKSYDYGSFLLDMDLTNSEKAKTLYRMGSARFEQKKYDEAIVHYKEASTLVSDPSIVRDLEKAETMLKKKKDAEKAKYSKMFG</sequence>
<dbReference type="SUPFAM" id="SSF50891">
    <property type="entry name" value="Cyclophilin-like"/>
    <property type="match status" value="1"/>
</dbReference>
<dbReference type="Pfam" id="PF00160">
    <property type="entry name" value="Pro_isomerase"/>
    <property type="match status" value="1"/>
</dbReference>
<dbReference type="AlphaFoldDB" id="A0AAX4HFN7"/>
<keyword evidence="3" id="KW-0697">Rotamase</keyword>
<dbReference type="InterPro" id="IPR019734">
    <property type="entry name" value="TPR_rpt"/>
</dbReference>
<dbReference type="InterPro" id="IPR029000">
    <property type="entry name" value="Cyclophilin-like_dom_sf"/>
</dbReference>